<comment type="subcellular location">
    <subcellularLocation>
        <location evidence="1">Nucleus membrane</location>
    </subcellularLocation>
</comment>
<feature type="compositionally biased region" description="Polar residues" evidence="9">
    <location>
        <begin position="690"/>
        <end position="706"/>
    </location>
</feature>
<keyword evidence="5 7" id="KW-0472">Membrane</keyword>
<evidence type="ECO:0000256" key="2">
    <source>
        <dbReference type="ARBA" id="ARBA00008619"/>
    </source>
</evidence>
<evidence type="ECO:0000256" key="7">
    <source>
        <dbReference type="PROSITE-ProRule" id="PRU00385"/>
    </source>
</evidence>
<evidence type="ECO:0000256" key="4">
    <source>
        <dbReference type="ARBA" id="ARBA00022989"/>
    </source>
</evidence>
<evidence type="ECO:0000256" key="6">
    <source>
        <dbReference type="ARBA" id="ARBA00023242"/>
    </source>
</evidence>
<evidence type="ECO:0000256" key="9">
    <source>
        <dbReference type="SAM" id="MobiDB-lite"/>
    </source>
</evidence>
<dbReference type="SUPFAM" id="SSF46966">
    <property type="entry name" value="Spectrin repeat"/>
    <property type="match status" value="1"/>
</dbReference>
<feature type="topological domain" description="Cytoplasmic" evidence="7">
    <location>
        <begin position="1"/>
        <end position="1245"/>
    </location>
</feature>
<keyword evidence="3 7" id="KW-0812">Transmembrane</keyword>
<organism evidence="11 12">
    <name type="scientific">Acyrthosiphon pisum</name>
    <name type="common">Pea aphid</name>
    <dbReference type="NCBI Taxonomy" id="7029"/>
    <lineage>
        <taxon>Eukaryota</taxon>
        <taxon>Metazoa</taxon>
        <taxon>Ecdysozoa</taxon>
        <taxon>Arthropoda</taxon>
        <taxon>Hexapoda</taxon>
        <taxon>Insecta</taxon>
        <taxon>Pterygota</taxon>
        <taxon>Neoptera</taxon>
        <taxon>Paraneoptera</taxon>
        <taxon>Hemiptera</taxon>
        <taxon>Sternorrhyncha</taxon>
        <taxon>Aphidomorpha</taxon>
        <taxon>Aphidoidea</taxon>
        <taxon>Aphididae</taxon>
        <taxon>Macrosiphini</taxon>
        <taxon>Acyrthosiphon</taxon>
    </lineage>
</organism>
<feature type="domain" description="KASH" evidence="10">
    <location>
        <begin position="1237"/>
        <end position="1291"/>
    </location>
</feature>
<dbReference type="InterPro" id="IPR012315">
    <property type="entry name" value="KASH"/>
</dbReference>
<feature type="region of interest" description="Disordered" evidence="9">
    <location>
        <begin position="409"/>
        <end position="434"/>
    </location>
</feature>
<feature type="topological domain" description="Perinuclear space" evidence="7">
    <location>
        <begin position="1267"/>
        <end position="1291"/>
    </location>
</feature>
<keyword evidence="4" id="KW-1133">Transmembrane helix</keyword>
<dbReference type="Pfam" id="PF10541">
    <property type="entry name" value="KASH"/>
    <property type="match status" value="1"/>
</dbReference>
<keyword evidence="6" id="KW-0539">Nucleus</keyword>
<dbReference type="EnsemblMetazoa" id="XM_016801557.2">
    <property type="protein sequence ID" value="XP_016657046.1"/>
    <property type="gene ID" value="LOC100570947"/>
</dbReference>
<feature type="compositionally biased region" description="Basic and acidic residues" evidence="9">
    <location>
        <begin position="473"/>
        <end position="488"/>
    </location>
</feature>
<evidence type="ECO:0000313" key="11">
    <source>
        <dbReference type="EnsemblMetazoa" id="XP_016657046.1"/>
    </source>
</evidence>
<feature type="region of interest" description="Disordered" evidence="9">
    <location>
        <begin position="750"/>
        <end position="785"/>
    </location>
</feature>
<dbReference type="GeneID" id="100570947"/>
<dbReference type="CTD" id="38067"/>
<evidence type="ECO:0000259" key="10">
    <source>
        <dbReference type="PROSITE" id="PS51049"/>
    </source>
</evidence>
<feature type="region of interest" description="Disordered" evidence="9">
    <location>
        <begin position="612"/>
        <end position="651"/>
    </location>
</feature>
<keyword evidence="12" id="KW-1185">Reference proteome</keyword>
<accession>A0A8R2H2X1</accession>
<dbReference type="PROSITE" id="PS51049">
    <property type="entry name" value="KASH"/>
    <property type="match status" value="1"/>
</dbReference>
<name>A0A8R2H2X1_ACYPI</name>
<evidence type="ECO:0000256" key="3">
    <source>
        <dbReference type="ARBA" id="ARBA00022692"/>
    </source>
</evidence>
<comment type="similarity">
    <text evidence="2">Belongs to the nesprin family.</text>
</comment>
<evidence type="ECO:0000313" key="12">
    <source>
        <dbReference type="Proteomes" id="UP000007819"/>
    </source>
</evidence>
<proteinExistence type="inferred from homology"/>
<feature type="region of interest" description="Disordered" evidence="9">
    <location>
        <begin position="473"/>
        <end position="498"/>
    </location>
</feature>
<protein>
    <recommendedName>
        <fullName evidence="10">KASH domain-containing protein</fullName>
    </recommendedName>
</protein>
<keyword evidence="8" id="KW-0175">Coiled coil</keyword>
<feature type="compositionally biased region" description="Basic and acidic residues" evidence="9">
    <location>
        <begin position="762"/>
        <end position="780"/>
    </location>
</feature>
<reference evidence="12" key="1">
    <citation type="submission" date="2010-06" db="EMBL/GenBank/DDBJ databases">
        <authorList>
            <person name="Jiang H."/>
            <person name="Abraham K."/>
            <person name="Ali S."/>
            <person name="Alsbrooks S.L."/>
            <person name="Anim B.N."/>
            <person name="Anosike U.S."/>
            <person name="Attaway T."/>
            <person name="Bandaranaike D.P."/>
            <person name="Battles P.K."/>
            <person name="Bell S.N."/>
            <person name="Bell A.V."/>
            <person name="Beltran B."/>
            <person name="Bickham C."/>
            <person name="Bustamante Y."/>
            <person name="Caleb T."/>
            <person name="Canada A."/>
            <person name="Cardenas V."/>
            <person name="Carter K."/>
            <person name="Chacko J."/>
            <person name="Chandrabose M.N."/>
            <person name="Chavez D."/>
            <person name="Chavez A."/>
            <person name="Chen L."/>
            <person name="Chu H.-S."/>
            <person name="Claassen K.J."/>
            <person name="Cockrell R."/>
            <person name="Collins M."/>
            <person name="Cooper J.A."/>
            <person name="Cree A."/>
            <person name="Curry S.M."/>
            <person name="Da Y."/>
            <person name="Dao M.D."/>
            <person name="Das B."/>
            <person name="Davila M.-L."/>
            <person name="Davy-Carroll L."/>
            <person name="Denson S."/>
            <person name="Dinh H."/>
            <person name="Ebong V.E."/>
            <person name="Edwards J.R."/>
            <person name="Egan A."/>
            <person name="El-Daye J."/>
            <person name="Escobedo L."/>
            <person name="Fernandez S."/>
            <person name="Fernando P.R."/>
            <person name="Flagg N."/>
            <person name="Forbes L.D."/>
            <person name="Fowler R.G."/>
            <person name="Fu Q."/>
            <person name="Gabisi R.A."/>
            <person name="Ganer J."/>
            <person name="Garbino Pronczuk A."/>
            <person name="Garcia R.M."/>
            <person name="Garner T."/>
            <person name="Garrett T.E."/>
            <person name="Gonzalez D.A."/>
            <person name="Hamid H."/>
            <person name="Hawkins E.S."/>
            <person name="Hirani K."/>
            <person name="Hogues M.E."/>
            <person name="Hollins B."/>
            <person name="Hsiao C.-H."/>
            <person name="Jabil R."/>
            <person name="James M.L."/>
            <person name="Jhangiani S.N."/>
            <person name="Johnson B."/>
            <person name="Johnson Q."/>
            <person name="Joshi V."/>
            <person name="Kalu J.B."/>
            <person name="Kam C."/>
            <person name="Kashfia A."/>
            <person name="Keebler J."/>
            <person name="Kisamo H."/>
            <person name="Kovar C.L."/>
            <person name="Lago L.A."/>
            <person name="Lai C.-Y."/>
            <person name="Laidlaw J."/>
            <person name="Lara F."/>
            <person name="Le T.-K."/>
            <person name="Lee S.L."/>
            <person name="Legall F.H."/>
            <person name="Lemon S.J."/>
            <person name="Lewis L.R."/>
            <person name="Li B."/>
            <person name="Liu Y."/>
            <person name="Liu Y.-S."/>
            <person name="Lopez J."/>
            <person name="Lozado R.J."/>
            <person name="Lu J."/>
            <person name="Madu R.C."/>
            <person name="Maheshwari M."/>
            <person name="Maheshwari R."/>
            <person name="Malloy K."/>
            <person name="Martinez E."/>
            <person name="Mathew T."/>
            <person name="Mercado I.C."/>
            <person name="Mercado C."/>
            <person name="Meyer B."/>
            <person name="Montgomery K."/>
            <person name="Morgan M.B."/>
            <person name="Munidasa M."/>
            <person name="Nazareth L.V."/>
            <person name="Nelson J."/>
            <person name="Ng B.M."/>
            <person name="Nguyen N.B."/>
            <person name="Nguyen P.Q."/>
            <person name="Nguyen T."/>
            <person name="Obregon M."/>
            <person name="Okwuonu G.O."/>
            <person name="Onwere C.G."/>
            <person name="Orozco G."/>
            <person name="Parra A."/>
            <person name="Patel S."/>
            <person name="Patil S."/>
            <person name="Perez A."/>
            <person name="Perez Y."/>
            <person name="Pham C."/>
            <person name="Primus E.L."/>
            <person name="Pu L.-L."/>
            <person name="Puazo M."/>
            <person name="Qin X."/>
            <person name="Quiroz J.B."/>
            <person name="Reese J."/>
            <person name="Richards S."/>
            <person name="Rives C.M."/>
            <person name="Robberts R."/>
            <person name="Ruiz S.J."/>
            <person name="Ruiz M.J."/>
            <person name="Santibanez J."/>
            <person name="Schneider B.W."/>
            <person name="Sisson I."/>
            <person name="Smith M."/>
            <person name="Sodergren E."/>
            <person name="Song X.-Z."/>
            <person name="Song B.B."/>
            <person name="Summersgill H."/>
            <person name="Thelus R."/>
            <person name="Thornton R.D."/>
            <person name="Trejos Z.Y."/>
            <person name="Usmani K."/>
            <person name="Vattathil S."/>
            <person name="Villasana D."/>
            <person name="Walker D.L."/>
            <person name="Wang S."/>
            <person name="Wang K."/>
            <person name="White C.S."/>
            <person name="Williams A.C."/>
            <person name="Williamson J."/>
            <person name="Wilson K."/>
            <person name="Woghiren I.O."/>
            <person name="Woodworth J.R."/>
            <person name="Worley K.C."/>
            <person name="Wright R.A."/>
            <person name="Wu W."/>
            <person name="Young L."/>
            <person name="Zhang L."/>
            <person name="Zhang J."/>
            <person name="Zhu Y."/>
            <person name="Muzny D.M."/>
            <person name="Weinstock G."/>
            <person name="Gibbs R.A."/>
        </authorList>
    </citation>
    <scope>NUCLEOTIDE SEQUENCE [LARGE SCALE GENOMIC DNA]</scope>
    <source>
        <strain evidence="12">LSR1</strain>
    </source>
</reference>
<evidence type="ECO:0000256" key="1">
    <source>
        <dbReference type="ARBA" id="ARBA00004126"/>
    </source>
</evidence>
<evidence type="ECO:0000256" key="8">
    <source>
        <dbReference type="SAM" id="Coils"/>
    </source>
</evidence>
<reference evidence="11" key="2">
    <citation type="submission" date="2022-06" db="UniProtKB">
        <authorList>
            <consortium name="EnsemblMetazoa"/>
        </authorList>
    </citation>
    <scope>IDENTIFICATION</scope>
</reference>
<feature type="region of interest" description="Disordered" evidence="9">
    <location>
        <begin position="566"/>
        <end position="596"/>
    </location>
</feature>
<dbReference type="KEGG" id="api:100570947"/>
<feature type="coiled-coil region" evidence="8">
    <location>
        <begin position="1142"/>
        <end position="1197"/>
    </location>
</feature>
<evidence type="ECO:0000256" key="5">
    <source>
        <dbReference type="ARBA" id="ARBA00023136"/>
    </source>
</evidence>
<dbReference type="OrthoDB" id="10041151at2759"/>
<dbReference type="GO" id="GO:0031965">
    <property type="term" value="C:nuclear membrane"/>
    <property type="evidence" value="ECO:0007669"/>
    <property type="project" value="UniProtKB-SubCell"/>
</dbReference>
<dbReference type="Proteomes" id="UP000007819">
    <property type="component" value="Chromosome A2"/>
</dbReference>
<feature type="compositionally biased region" description="Polar residues" evidence="9">
    <location>
        <begin position="413"/>
        <end position="434"/>
    </location>
</feature>
<feature type="region of interest" description="Disordered" evidence="9">
    <location>
        <begin position="690"/>
        <end position="732"/>
    </location>
</feature>
<sequence length="1291" mass="147705">MYRCRTIKTNKTTPRSLKTKNCQHRSEERQYCWNCNSRISPRCGRRLSRHLARSVSVPPTRNVHKSVPCIIRSKSMPYREKDTRKMPTNFENSSIKTCFSLSSLHPSTANVEDGQQAAQRPYNSLTKKIKKNETTNQDCWRGDSSYEFLSSLRTSYQYLMDNNLIESCREVGCDLNNSSPIQEWNVERLNIYIKELEKSFCSGSESKPNSCNLTENVLSPKRLSMSEEVRRLNILRHIAQLSKRLPHCREPSLNQSCSSIYNAHYLEVKSNLRSLDQWMAQMEVRLKPNYFRVNWNRREIRQKAEEHKSIHSDIESKGKCIRLVLKYCKWLADEQHQPTTPVHQELVQTVPLVTKKAKNFEHRWQLLYIRSLEWICFIESLTVKKCRKDSNSSSDCDEEPVHKCPRLVDHKLSNSSDGEQVNSEMETKTSPSPVLQSERMSFDDTANFHRSDRKGPNLATFYYRHLDTDSEQESQKKSIVEAEVKTSESSEEEEWTYSANTTKEVKKPQVPVSLAERANIEEIKALVENVNWSVSNNKQSEKLWMSGCGVKRRIFRHETIDPENEDFIGDSCDASGEYTTEDDDQHFNSDNHSHSSRSCDITVVQTQELDFSSSPGNINDCNSPNVELRPKTNTGNTLRPVSMSGLPQSSPKARLLTESCQLSVSESALNHISHEQVSVNGRDSSTIEESTATQTQDCCGSYNTNSLRRRKLKHRRKSTVERKSKSGSADSLSSIVNSVTYNEMITSDSFSGSLGGNTHIEPSQRVDSETEEEVTKDSKRPAVRKRPMKMPVFRLGEFGAVTPREKRFPLTAQLPSGTTTDFSSFSEQAWDSYQEKYLSEPYSEDPPDPESVRRLLDFGDDYRKCFDSQSDCASSIGRPSFIDDETFEQDSSDSVRKLILRSRLLLNQISKLVAYPNSNLTVSEIGQLKQRCRENEYCLRLYLEGIKDSQTFVSGNDIAEIESMVKKCERLELDISKQEKIQLLKTDIAAIKSRLMSFMRIDRLDSNIQNKNELQALIHTAKTELSSLDTYWNGRNIVSITEELNRHFNELNNSNTVLNHMNKEIADLYSIYTNTRQRLESEILRYQNALITWAECDKQLMELEMKFKGFSDNGIVCGNQKSGCFGSASDSGMSDSGSEHELNEHEKRLVNLKQLANNLMTIMTPGSEALSSILARIENNEKQLKELQQTCKDLIGRSELCIDDDKLDGCESLVNTDIVDADATAEEPIAETPVNSNARFRRMSWIAGTFYLIVMILWSVDWLEPQCCDLQNNYKWSFALGLRYINGPPPT</sequence>
<dbReference type="RefSeq" id="XP_016657046.1">
    <property type="nucleotide sequence ID" value="XM_016801557.2"/>
</dbReference>
<dbReference type="SMART" id="SM01249">
    <property type="entry name" value="KASH"/>
    <property type="match status" value="1"/>
</dbReference>
<feature type="compositionally biased region" description="Basic residues" evidence="9">
    <location>
        <begin position="707"/>
        <end position="717"/>
    </location>
</feature>